<evidence type="ECO:0000313" key="3">
    <source>
        <dbReference type="Proteomes" id="UP000738349"/>
    </source>
</evidence>
<dbReference type="Proteomes" id="UP000738349">
    <property type="component" value="Unassembled WGS sequence"/>
</dbReference>
<accession>A0A9P9JIC5</accession>
<keyword evidence="1" id="KW-1133">Transmembrane helix</keyword>
<keyword evidence="3" id="KW-1185">Reference proteome</keyword>
<name>A0A9P9JIC5_9HYPO</name>
<feature type="transmembrane region" description="Helical" evidence="1">
    <location>
        <begin position="12"/>
        <end position="32"/>
    </location>
</feature>
<protein>
    <submittedName>
        <fullName evidence="2">Uncharacterized protein</fullName>
    </submittedName>
</protein>
<proteinExistence type="predicted"/>
<organism evidence="2 3">
    <name type="scientific">Dactylonectria macrodidyma</name>
    <dbReference type="NCBI Taxonomy" id="307937"/>
    <lineage>
        <taxon>Eukaryota</taxon>
        <taxon>Fungi</taxon>
        <taxon>Dikarya</taxon>
        <taxon>Ascomycota</taxon>
        <taxon>Pezizomycotina</taxon>
        <taxon>Sordariomycetes</taxon>
        <taxon>Hypocreomycetidae</taxon>
        <taxon>Hypocreales</taxon>
        <taxon>Nectriaceae</taxon>
        <taxon>Dactylonectria</taxon>
    </lineage>
</organism>
<dbReference type="EMBL" id="JAGMUV010000001">
    <property type="protein sequence ID" value="KAH7175782.1"/>
    <property type="molecule type" value="Genomic_DNA"/>
</dbReference>
<evidence type="ECO:0000313" key="2">
    <source>
        <dbReference type="EMBL" id="KAH7175782.1"/>
    </source>
</evidence>
<sequence length="205" mass="21427">METYGGGRRAPEGGVCYGVFGLFGGLACLMSLSTRAPAVWGVAIYACPIVFLEFEDGLSSQLRCADLAPESRSPAQAPEPGIGLIGGVCRGGANRAIGANLLDFRGEVSLLFGTVSSALVRSSCAKGPKGVLSVRGGPTRRNGDGDVDGDAVMTMARAMLCLCLVSCGIELWPVFPIPSLAQRPVSLLIRVTRDPVRFLSYIPGY</sequence>
<keyword evidence="1" id="KW-0472">Membrane</keyword>
<reference evidence="2" key="1">
    <citation type="journal article" date="2021" name="Nat. Commun.">
        <title>Genetic determinants of endophytism in the Arabidopsis root mycobiome.</title>
        <authorList>
            <person name="Mesny F."/>
            <person name="Miyauchi S."/>
            <person name="Thiergart T."/>
            <person name="Pickel B."/>
            <person name="Atanasova L."/>
            <person name="Karlsson M."/>
            <person name="Huettel B."/>
            <person name="Barry K.W."/>
            <person name="Haridas S."/>
            <person name="Chen C."/>
            <person name="Bauer D."/>
            <person name="Andreopoulos W."/>
            <person name="Pangilinan J."/>
            <person name="LaButti K."/>
            <person name="Riley R."/>
            <person name="Lipzen A."/>
            <person name="Clum A."/>
            <person name="Drula E."/>
            <person name="Henrissat B."/>
            <person name="Kohler A."/>
            <person name="Grigoriev I.V."/>
            <person name="Martin F.M."/>
            <person name="Hacquard S."/>
        </authorList>
    </citation>
    <scope>NUCLEOTIDE SEQUENCE</scope>
    <source>
        <strain evidence="2">MPI-CAGE-AT-0147</strain>
    </source>
</reference>
<comment type="caution">
    <text evidence="2">The sequence shown here is derived from an EMBL/GenBank/DDBJ whole genome shotgun (WGS) entry which is preliminary data.</text>
</comment>
<dbReference type="AlphaFoldDB" id="A0A9P9JIC5"/>
<evidence type="ECO:0000256" key="1">
    <source>
        <dbReference type="SAM" id="Phobius"/>
    </source>
</evidence>
<gene>
    <name evidence="2" type="ORF">EDB81DRAFT_23370</name>
</gene>
<keyword evidence="1" id="KW-0812">Transmembrane</keyword>